<name>A0A4C1VEL0_EUMVA</name>
<dbReference type="PANTHER" id="PTHR46513">
    <property type="entry name" value="VITELLOGENIN RECEPTOR-LIKE PROTEIN-RELATED-RELATED"/>
    <property type="match status" value="1"/>
</dbReference>
<keyword evidence="2" id="KW-0245">EGF-like domain</keyword>
<feature type="disulfide bond" evidence="10">
    <location>
        <begin position="664"/>
        <end position="682"/>
    </location>
</feature>
<protein>
    <submittedName>
        <fullName evidence="13">Low-density lipoprotein receptor-related protein 1</fullName>
    </submittedName>
</protein>
<feature type="repeat" description="LDL-receptor class B" evidence="11">
    <location>
        <begin position="1835"/>
        <end position="1878"/>
    </location>
</feature>
<feature type="disulfide bond" evidence="10">
    <location>
        <begin position="850"/>
        <end position="862"/>
    </location>
</feature>
<dbReference type="InterPro" id="IPR000742">
    <property type="entry name" value="EGF"/>
</dbReference>
<feature type="repeat" description="LDL-receptor class B" evidence="11">
    <location>
        <begin position="1753"/>
        <end position="1795"/>
    </location>
</feature>
<dbReference type="CDD" id="cd00112">
    <property type="entry name" value="LDLa"/>
    <property type="match status" value="6"/>
</dbReference>
<evidence type="ECO:0000313" key="13">
    <source>
        <dbReference type="EMBL" id="GBP36075.1"/>
    </source>
</evidence>
<evidence type="ECO:0000256" key="2">
    <source>
        <dbReference type="ARBA" id="ARBA00022536"/>
    </source>
</evidence>
<dbReference type="InterPro" id="IPR009030">
    <property type="entry name" value="Growth_fac_rcpt_cys_sf"/>
</dbReference>
<feature type="disulfide bond" evidence="10">
    <location>
        <begin position="857"/>
        <end position="875"/>
    </location>
</feature>
<keyword evidence="9" id="KW-0325">Glycoprotein</keyword>
<dbReference type="STRING" id="151549.A0A4C1VEL0"/>
<evidence type="ECO:0000256" key="11">
    <source>
        <dbReference type="PROSITE-ProRule" id="PRU00461"/>
    </source>
</evidence>
<dbReference type="Gene3D" id="2.120.10.30">
    <property type="entry name" value="TolB, C-terminal domain"/>
    <property type="match status" value="5"/>
</dbReference>
<dbReference type="Pfam" id="PF00057">
    <property type="entry name" value="Ldl_recept_a"/>
    <property type="match status" value="6"/>
</dbReference>
<dbReference type="Proteomes" id="UP000299102">
    <property type="component" value="Unassembled WGS sequence"/>
</dbReference>
<keyword evidence="13" id="KW-0449">Lipoprotein</keyword>
<feature type="disulfide bond" evidence="10">
    <location>
        <begin position="791"/>
        <end position="809"/>
    </location>
</feature>
<evidence type="ECO:0000256" key="10">
    <source>
        <dbReference type="PROSITE-ProRule" id="PRU00124"/>
    </source>
</evidence>
<dbReference type="PROSITE" id="PS01209">
    <property type="entry name" value="LDLRA_1"/>
    <property type="match status" value="3"/>
</dbReference>
<feature type="disulfide bond" evidence="10">
    <location>
        <begin position="657"/>
        <end position="669"/>
    </location>
</feature>
<dbReference type="FunFam" id="2.120.10.30:FF:000132">
    <property type="entry name" value="Uncharacterized protein"/>
    <property type="match status" value="1"/>
</dbReference>
<keyword evidence="5" id="KW-0677">Repeat</keyword>
<evidence type="ECO:0000313" key="14">
    <source>
        <dbReference type="Proteomes" id="UP000299102"/>
    </source>
</evidence>
<dbReference type="SUPFAM" id="SSF57196">
    <property type="entry name" value="EGF/Laminin"/>
    <property type="match status" value="3"/>
</dbReference>
<dbReference type="GO" id="GO:0016020">
    <property type="term" value="C:membrane"/>
    <property type="evidence" value="ECO:0007669"/>
    <property type="project" value="UniProtKB-SubCell"/>
</dbReference>
<feature type="domain" description="EGF-like" evidence="12">
    <location>
        <begin position="783"/>
        <end position="819"/>
    </location>
</feature>
<evidence type="ECO:0000256" key="5">
    <source>
        <dbReference type="ARBA" id="ARBA00022737"/>
    </source>
</evidence>
<feature type="repeat" description="LDL-receptor class B" evidence="11">
    <location>
        <begin position="517"/>
        <end position="563"/>
    </location>
</feature>
<accession>A0A4C1VEL0</accession>
<feature type="disulfide bond" evidence="10">
    <location>
        <begin position="803"/>
        <end position="818"/>
    </location>
</feature>
<evidence type="ECO:0000256" key="9">
    <source>
        <dbReference type="ARBA" id="ARBA00023180"/>
    </source>
</evidence>
<dbReference type="FunFam" id="2.120.10.30:FF:000241">
    <property type="entry name" value="Low-density lipoprotein receptor-related protein 6"/>
    <property type="match status" value="2"/>
</dbReference>
<gene>
    <name evidence="13" type="primary">LRP1</name>
    <name evidence="13" type="ORF">EVAR_93766_1</name>
</gene>
<feature type="domain" description="EGF-like" evidence="12">
    <location>
        <begin position="1305"/>
        <end position="1343"/>
    </location>
</feature>
<dbReference type="SMART" id="SM00135">
    <property type="entry name" value="LY"/>
    <property type="match status" value="20"/>
</dbReference>
<feature type="domain" description="EGF-like" evidence="12">
    <location>
        <begin position="1621"/>
        <end position="1657"/>
    </location>
</feature>
<feature type="repeat" description="LDL-receptor class B" evidence="11">
    <location>
        <begin position="1119"/>
        <end position="1161"/>
    </location>
</feature>
<dbReference type="SMART" id="SM00181">
    <property type="entry name" value="EGF"/>
    <property type="match status" value="7"/>
</dbReference>
<feature type="domain" description="EGF-like" evidence="12">
    <location>
        <begin position="274"/>
        <end position="314"/>
    </location>
</feature>
<evidence type="ECO:0000256" key="1">
    <source>
        <dbReference type="ARBA" id="ARBA00004167"/>
    </source>
</evidence>
<dbReference type="SUPFAM" id="SSF63825">
    <property type="entry name" value="YWTD domain"/>
    <property type="match status" value="5"/>
</dbReference>
<keyword evidence="6" id="KW-0472">Membrane</keyword>
<dbReference type="InterPro" id="IPR013658">
    <property type="entry name" value="SGL"/>
</dbReference>
<keyword evidence="14" id="KW-1185">Reference proteome</keyword>
<dbReference type="InterPro" id="IPR050778">
    <property type="entry name" value="Cueball_EGF_LRP_Nidogen"/>
</dbReference>
<feature type="domain" description="EGF-like" evidence="12">
    <location>
        <begin position="609"/>
        <end position="646"/>
    </location>
</feature>
<dbReference type="EMBL" id="BGZK01000314">
    <property type="protein sequence ID" value="GBP36075.1"/>
    <property type="molecule type" value="Genomic_DNA"/>
</dbReference>
<reference evidence="13 14" key="1">
    <citation type="journal article" date="2019" name="Commun. Biol.">
        <title>The bagworm genome reveals a unique fibroin gene that provides high tensile strength.</title>
        <authorList>
            <person name="Kono N."/>
            <person name="Nakamura H."/>
            <person name="Ohtoshi R."/>
            <person name="Tomita M."/>
            <person name="Numata K."/>
            <person name="Arakawa K."/>
        </authorList>
    </citation>
    <scope>NUCLEOTIDE SEQUENCE [LARGE SCALE GENOMIC DNA]</scope>
</reference>
<dbReference type="InterPro" id="IPR023415">
    <property type="entry name" value="LDLR_class-A_CS"/>
</dbReference>
<dbReference type="Pfam" id="PF14670">
    <property type="entry name" value="FXa_inhibition"/>
    <property type="match status" value="2"/>
</dbReference>
<dbReference type="Pfam" id="PF08450">
    <property type="entry name" value="SGL"/>
    <property type="match status" value="1"/>
</dbReference>
<dbReference type="Gene3D" id="2.10.25.10">
    <property type="entry name" value="Laminin"/>
    <property type="match status" value="2"/>
</dbReference>
<dbReference type="Gene3D" id="4.10.400.10">
    <property type="entry name" value="Low-density Lipoprotein Receptor"/>
    <property type="match status" value="6"/>
</dbReference>
<organism evidence="13 14">
    <name type="scientific">Eumeta variegata</name>
    <name type="common">Bagworm moth</name>
    <name type="synonym">Eumeta japonica</name>
    <dbReference type="NCBI Taxonomy" id="151549"/>
    <lineage>
        <taxon>Eukaryota</taxon>
        <taxon>Metazoa</taxon>
        <taxon>Ecdysozoa</taxon>
        <taxon>Arthropoda</taxon>
        <taxon>Hexapoda</taxon>
        <taxon>Insecta</taxon>
        <taxon>Pterygota</taxon>
        <taxon>Neoptera</taxon>
        <taxon>Endopterygota</taxon>
        <taxon>Lepidoptera</taxon>
        <taxon>Glossata</taxon>
        <taxon>Ditrysia</taxon>
        <taxon>Tineoidea</taxon>
        <taxon>Psychidae</taxon>
        <taxon>Oiketicinae</taxon>
        <taxon>Eumeta</taxon>
    </lineage>
</organism>
<evidence type="ECO:0000256" key="7">
    <source>
        <dbReference type="ARBA" id="ARBA00023157"/>
    </source>
</evidence>
<dbReference type="OrthoDB" id="9990982at2759"/>
<evidence type="ECO:0000259" key="12">
    <source>
        <dbReference type="SMART" id="SM00181"/>
    </source>
</evidence>
<evidence type="ECO:0000256" key="8">
    <source>
        <dbReference type="ARBA" id="ARBA00023170"/>
    </source>
</evidence>
<dbReference type="InterPro" id="IPR011042">
    <property type="entry name" value="6-blade_b-propeller_TolB-like"/>
</dbReference>
<feature type="disulfide bond" evidence="10">
    <location>
        <begin position="784"/>
        <end position="796"/>
    </location>
</feature>
<feature type="domain" description="EGF-like" evidence="12">
    <location>
        <begin position="988"/>
        <end position="1024"/>
    </location>
</feature>
<feature type="repeat" description="LDL-receptor class B" evidence="11">
    <location>
        <begin position="1162"/>
        <end position="1210"/>
    </location>
</feature>
<evidence type="ECO:0000256" key="6">
    <source>
        <dbReference type="ARBA" id="ARBA00023136"/>
    </source>
</evidence>
<feature type="disulfide bond" evidence="10">
    <location>
        <begin position="708"/>
        <end position="726"/>
    </location>
</feature>
<comment type="caution">
    <text evidence="13">The sequence shown here is derived from an EMBL/GenBank/DDBJ whole genome shotgun (WGS) entry which is preliminary data.</text>
</comment>
<feature type="disulfide bond" evidence="10">
    <location>
        <begin position="701"/>
        <end position="713"/>
    </location>
</feature>
<dbReference type="Pfam" id="PF00058">
    <property type="entry name" value="Ldl_recept_b"/>
    <property type="match status" value="3"/>
</dbReference>
<evidence type="ECO:0000256" key="3">
    <source>
        <dbReference type="ARBA" id="ARBA00022583"/>
    </source>
</evidence>
<keyword evidence="3" id="KW-0254">Endocytosis</keyword>
<keyword evidence="4" id="KW-0732">Signal</keyword>
<proteinExistence type="predicted"/>
<dbReference type="SMART" id="SM00192">
    <property type="entry name" value="LDLa"/>
    <property type="match status" value="6"/>
</dbReference>
<feature type="repeat" description="LDL-receptor class B" evidence="11">
    <location>
        <begin position="371"/>
        <end position="413"/>
    </location>
</feature>
<feature type="repeat" description="LDL-receptor class B" evidence="11">
    <location>
        <begin position="1391"/>
        <end position="1433"/>
    </location>
</feature>
<feature type="repeat" description="LDL-receptor class B" evidence="11">
    <location>
        <begin position="1211"/>
        <end position="1255"/>
    </location>
</feature>
<comment type="caution">
    <text evidence="10">Lacks conserved residue(s) required for the propagation of feature annotation.</text>
</comment>
<keyword evidence="7 10" id="KW-1015">Disulfide bond</keyword>
<sequence>MEGVPSLLVVTQRDITHMPLEGAVCPDCTLHALDVRALDYRYDSRDICYVNRNVSRARIVCARADRLSQSTDLPLPSLFPDVEAVSHLAIDWLSGNWYLVDEGREVMYMCEKMLVHCRLLVDHRLDKVRGFAIDPTRGLMFWSVWGGSAPEVGRAELDGSARKALASLKLVYPGALTLDLTMARVYWADSYLDCIERADYDGGHRKTIRRGFVAQQLAQLSVFEGTVWAPTWGERAVLGVPTRSRGSPVRIPLSARPTAAVVYHRQRQPLVSHPCRIKNGGCAHICVTAWSKGQPRAQCLCAHGYRSVVGHDCIRVRIDTYLLLAKGAPPMVRALSPSAHVSHGSRAALEPLQPLTDVARPTAIDYDLASQYIYYSDVHRYEIARRKMEGGPREVFISEDVDNCEGLAVDWLGRNLYWTDDASGQISVAKLDRPAVRAVLLRSDPSNNDSLIYNPRSIVVDPVNGMMYWTQWASAGALGAARAGRISAARMDGAEPRTLLAEDLHWPNGLTLLRATNTLYWCDTYLNKIESMNADGTGRRIVAQHSAGTPLSKPYGLALHEGLVLWSEHDTGLVRRLWNASYSDTLHADTPPLYDLRLVDPDARMGTNACLINNGGCEEFCLAKPGGRTCACASGRELDESGRSCRAAVAPPRPARCPPGHFHCGRGRCIDEQFKCDGDADCPDGSDEDSSPSGPCVNVPCPDDHFKCDTNRCILNKWVCDGIKDCRDGTDEEASACARAECGPDQFACAHSHRCIPAAWRCDGGRDCGPGDDSDEAECKNPECQSMAFTCDSGACIPWEYYCDGYDDCREGSDERSCGAVSTPAPTQPAPPARNDLHHRMHDVDNGGVCEQHEFQCVNKECIRMEFRCDSRVDCLDGSDEVHCNGTAVLVRTTTTPAPTVASGAGAACEPPALRCDNGTRCVPLLQLCDGRADCADAADEGDRCGEPMCEMAMCTHLCLPSPGGPVCSCPAHLHLQRDGFTCAEAHPCTDWGVCSQTCQPQKNRHKCTCYEGYQLADDGFTCKSTDRAPPLLVFSNRHELCALELPTLTSRALVSSLKNTIAVDWYRDNDTLHLYWTDVIDDKIYRGTVLGTSLRNIEPVVEAGLSTAEGLAVDWVGRNLYWVESNLHQIEVARLDGRYRRTLVAGDMESPRAIAADPRKGYLFWTDWEQQAPRIERCTLAGTERITVVRVDWVARGAWPNGITLDYAAERVYWIDARSDSIHTTLYDGSAHREVLRGHETLSHPFALTLFESHVYWTDWRSNSVVRADKWRGGDVAVVQRTLTQPFDLKVVHPSRQPRGAPHPCETDNGGCSHLCLVESATVRRCACPHVMRLAADGVRCEPHERVLLVARGGEVRGLDLDEPAVHTIPTVSGPQLAQPTSLQFLAADYALFWIDVATNEIKRTGLTRGPLRTVVDTGLESPRGFALDWLAHLLFYTSARPGGDVIAVCTLAGERHALLFDESAALHNITSLAVDPRRGKLYWSHSVDGFERIEEANEDGSARRTLVTYGADPQLAGVVGLTIDVNGHRLYWVNSDSATMQYYELGSGKSHTLSVGGRARPSALEVHGSRLYWADTEEGTLHVCDKDACADDRLLRNGTEGVVSLRVYDADAQKGDAGACALRAQACAHLCLPTSDKTSVCTCAAGYRAHGVQCVGVSELLVYSMNWEVRGLALDGTHTPVLGPLSQLGMATSIDFYAAEDYLYWADSEHGMVWRVRRDGTGRQLLTERAPPADAQPRDWLSGLAIDWAAGNMYWSDSQRNLVEVGRLDGASRYVLLDSDPLTPTALAVDPVHGWLFLAGGGWIQRARLDGSDLRLLYNGTAVTDIALDPAARQIYWTDNSEVAIWRSSYEGEGRTAVVRGAALQHPVAVAVHADTLYWLDTMLDGGSVLSAPLGNTSASRVLLSAAGDSLKDLLVRYLD</sequence>
<dbReference type="PRINTS" id="PR00261">
    <property type="entry name" value="LDLRECEPTOR"/>
</dbReference>
<feature type="disulfide bond" evidence="10">
    <location>
        <begin position="869"/>
        <end position="884"/>
    </location>
</feature>
<dbReference type="GO" id="GO:0006897">
    <property type="term" value="P:endocytosis"/>
    <property type="evidence" value="ECO:0007669"/>
    <property type="project" value="UniProtKB-KW"/>
</dbReference>
<dbReference type="InterPro" id="IPR000033">
    <property type="entry name" value="LDLR_classB_rpt"/>
</dbReference>
<dbReference type="PANTHER" id="PTHR46513:SF13">
    <property type="entry name" value="EGF-LIKE DOMAIN-CONTAINING PROTEIN"/>
    <property type="match status" value="1"/>
</dbReference>
<keyword evidence="8 13" id="KW-0675">Receptor</keyword>
<dbReference type="InterPro" id="IPR036055">
    <property type="entry name" value="LDL_receptor-like_sf"/>
</dbReference>
<feature type="domain" description="EGF-like" evidence="12">
    <location>
        <begin position="949"/>
        <end position="984"/>
    </location>
</feature>
<comment type="subcellular location">
    <subcellularLocation>
        <location evidence="1">Membrane</location>
        <topology evidence="1">Single-pass membrane protein</topology>
    </subcellularLocation>
</comment>
<dbReference type="SUPFAM" id="SSF57424">
    <property type="entry name" value="LDL receptor-like module"/>
    <property type="match status" value="6"/>
</dbReference>
<evidence type="ECO:0000256" key="4">
    <source>
        <dbReference type="ARBA" id="ARBA00022729"/>
    </source>
</evidence>
<dbReference type="SUPFAM" id="SSF57184">
    <property type="entry name" value="Growth factor receptor domain"/>
    <property type="match status" value="1"/>
</dbReference>
<dbReference type="PROSITE" id="PS51120">
    <property type="entry name" value="LDLRB"/>
    <property type="match status" value="8"/>
</dbReference>
<dbReference type="PROSITE" id="PS50068">
    <property type="entry name" value="LDLRA_2"/>
    <property type="match status" value="6"/>
</dbReference>
<dbReference type="InterPro" id="IPR002172">
    <property type="entry name" value="LDrepeatLR_classA_rpt"/>
</dbReference>